<dbReference type="AlphaFoldDB" id="A0A5B7G119"/>
<keyword evidence="3" id="KW-1185">Reference proteome</keyword>
<feature type="transmembrane region" description="Helical" evidence="1">
    <location>
        <begin position="15"/>
        <end position="40"/>
    </location>
</feature>
<comment type="caution">
    <text evidence="2">The sequence shown here is derived from an EMBL/GenBank/DDBJ whole genome shotgun (WGS) entry which is preliminary data.</text>
</comment>
<evidence type="ECO:0000313" key="3">
    <source>
        <dbReference type="Proteomes" id="UP000324222"/>
    </source>
</evidence>
<evidence type="ECO:0000313" key="2">
    <source>
        <dbReference type="EMBL" id="MPC51506.1"/>
    </source>
</evidence>
<dbReference type="Proteomes" id="UP000324222">
    <property type="component" value="Unassembled WGS sequence"/>
</dbReference>
<proteinExistence type="predicted"/>
<dbReference type="EMBL" id="VSRR010010223">
    <property type="protein sequence ID" value="MPC51506.1"/>
    <property type="molecule type" value="Genomic_DNA"/>
</dbReference>
<keyword evidence="1" id="KW-0812">Transmembrane</keyword>
<accession>A0A5B7G119</accession>
<organism evidence="2 3">
    <name type="scientific">Portunus trituberculatus</name>
    <name type="common">Swimming crab</name>
    <name type="synonym">Neptunus trituberculatus</name>
    <dbReference type="NCBI Taxonomy" id="210409"/>
    <lineage>
        <taxon>Eukaryota</taxon>
        <taxon>Metazoa</taxon>
        <taxon>Ecdysozoa</taxon>
        <taxon>Arthropoda</taxon>
        <taxon>Crustacea</taxon>
        <taxon>Multicrustacea</taxon>
        <taxon>Malacostraca</taxon>
        <taxon>Eumalacostraca</taxon>
        <taxon>Eucarida</taxon>
        <taxon>Decapoda</taxon>
        <taxon>Pleocyemata</taxon>
        <taxon>Brachyura</taxon>
        <taxon>Eubrachyura</taxon>
        <taxon>Portunoidea</taxon>
        <taxon>Portunidae</taxon>
        <taxon>Portuninae</taxon>
        <taxon>Portunus</taxon>
    </lineage>
</organism>
<keyword evidence="1" id="KW-0472">Membrane</keyword>
<gene>
    <name evidence="2" type="ORF">E2C01_045353</name>
</gene>
<reference evidence="2 3" key="1">
    <citation type="submission" date="2019-05" db="EMBL/GenBank/DDBJ databases">
        <title>Another draft genome of Portunus trituberculatus and its Hox gene families provides insights of decapod evolution.</title>
        <authorList>
            <person name="Jeong J.-H."/>
            <person name="Song I."/>
            <person name="Kim S."/>
            <person name="Choi T."/>
            <person name="Kim D."/>
            <person name="Ryu S."/>
            <person name="Kim W."/>
        </authorList>
    </citation>
    <scope>NUCLEOTIDE SEQUENCE [LARGE SCALE GENOMIC DNA]</scope>
    <source>
        <tissue evidence="2">Muscle</tissue>
    </source>
</reference>
<name>A0A5B7G119_PORTR</name>
<keyword evidence="1" id="KW-1133">Transmembrane helix</keyword>
<sequence>MYRNYRVVFPWPGRLLLVVMVVQRVEVVVVVVVVVVHGAFLDCVFCGGMRCGLRFSCCRRGLAAEERVRQGGGGGGGPSRV</sequence>
<protein>
    <submittedName>
        <fullName evidence="2">Uncharacterized protein</fullName>
    </submittedName>
</protein>
<evidence type="ECO:0000256" key="1">
    <source>
        <dbReference type="SAM" id="Phobius"/>
    </source>
</evidence>